<dbReference type="Proteomes" id="UP000824111">
    <property type="component" value="Unassembled WGS sequence"/>
</dbReference>
<evidence type="ECO:0000313" key="2">
    <source>
        <dbReference type="Proteomes" id="UP000824111"/>
    </source>
</evidence>
<accession>A0A9D1LUY4</accession>
<name>A0A9D1LUY4_9FIRM</name>
<reference evidence="1" key="1">
    <citation type="submission" date="2020-10" db="EMBL/GenBank/DDBJ databases">
        <authorList>
            <person name="Gilroy R."/>
        </authorList>
    </citation>
    <scope>NUCLEOTIDE SEQUENCE</scope>
    <source>
        <strain evidence="1">ChiSjej4B22-9803</strain>
    </source>
</reference>
<protein>
    <submittedName>
        <fullName evidence="1">Uncharacterized protein</fullName>
    </submittedName>
</protein>
<organism evidence="1 2">
    <name type="scientific">Candidatus Avimonoglobus intestinipullorum</name>
    <dbReference type="NCBI Taxonomy" id="2840699"/>
    <lineage>
        <taxon>Bacteria</taxon>
        <taxon>Bacillati</taxon>
        <taxon>Bacillota</taxon>
        <taxon>Clostridia</taxon>
        <taxon>Eubacteriales</taxon>
        <taxon>Candidatus Avimonoglobus</taxon>
    </lineage>
</organism>
<dbReference type="PANTHER" id="PTHR40616:SF1">
    <property type="entry name" value="LINALOOL DEHYDRATASE_ISOMERASE DOMAIN-CONTAINING PROTEIN"/>
    <property type="match status" value="1"/>
</dbReference>
<dbReference type="PANTHER" id="PTHR40616">
    <property type="entry name" value="LINALOOL DEHYDRATASE_ISOMERASE DOMAIN-CONTAINING PROTEIN"/>
    <property type="match status" value="1"/>
</dbReference>
<sequence>MWKGEALQKILAGLEQDYDEAAGLLAKQLRGGSYHSALRDRTVHLIYDSLCYACCLLDAGSPAQCRRALEIVERVLSCQDTDESRPTYGVYANYLEEPVWTVPAPDMNQADFCTKEFVYILLYHQDKIPAPVQQEIREAIRRSCREIQKRDVYYDYTNISMMAVYVLYVGGELLGDRELMEFGKQKLRALYTYNARCGNFVEYNSPTYTGIAIEEISRMRRDIRDPECALWIERLNTMLWRTMAVHFHAQTKQWAGPHGRAYTDFTKRNLIFIQYASRGEIQLLPKEEMVYEPSWNGMEFFCPPEFYSYFRGEHPYITEACVYNADIQRFYEQKAYSWITPECTLGSFSFSDLWNQRRAVMGYFGTVEKPGCVRLRFLHDHFDYASAILNSMQEEGRVIGVVNFCTDGGDTHMNLDVRKTGCIEAGDMRLRLEFQGCQPEMLAAGENQFMIRCGDAAFTFQILGYAFWGQKGFYEITRKKDGGHIDFVLYSHIRRGFTLAGPMYIAFALEAGGGMPAARLSEGKDTVTVESGPMRLTAGKTPKPVKSLAQRRSAVINYMENKSRKGWNT</sequence>
<gene>
    <name evidence="1" type="ORF">IAB04_03800</name>
</gene>
<dbReference type="AlphaFoldDB" id="A0A9D1LUY4"/>
<dbReference type="EMBL" id="DVND01000100">
    <property type="protein sequence ID" value="HIU48462.1"/>
    <property type="molecule type" value="Genomic_DNA"/>
</dbReference>
<reference evidence="1" key="2">
    <citation type="journal article" date="2021" name="PeerJ">
        <title>Extensive microbial diversity within the chicken gut microbiome revealed by metagenomics and culture.</title>
        <authorList>
            <person name="Gilroy R."/>
            <person name="Ravi A."/>
            <person name="Getino M."/>
            <person name="Pursley I."/>
            <person name="Horton D.L."/>
            <person name="Alikhan N.F."/>
            <person name="Baker D."/>
            <person name="Gharbi K."/>
            <person name="Hall N."/>
            <person name="Watson M."/>
            <person name="Adriaenssens E.M."/>
            <person name="Foster-Nyarko E."/>
            <person name="Jarju S."/>
            <person name="Secka A."/>
            <person name="Antonio M."/>
            <person name="Oren A."/>
            <person name="Chaudhuri R.R."/>
            <person name="La Ragione R."/>
            <person name="Hildebrand F."/>
            <person name="Pallen M.J."/>
        </authorList>
    </citation>
    <scope>NUCLEOTIDE SEQUENCE</scope>
    <source>
        <strain evidence="1">ChiSjej4B22-9803</strain>
    </source>
</reference>
<proteinExistence type="predicted"/>
<comment type="caution">
    <text evidence="1">The sequence shown here is derived from an EMBL/GenBank/DDBJ whole genome shotgun (WGS) entry which is preliminary data.</text>
</comment>
<evidence type="ECO:0000313" key="1">
    <source>
        <dbReference type="EMBL" id="HIU48462.1"/>
    </source>
</evidence>